<protein>
    <submittedName>
        <fullName evidence="2">Type 1 glutamine amidotransferase</fullName>
    </submittedName>
</protein>
<dbReference type="Pfam" id="PF00117">
    <property type="entry name" value="GATase"/>
    <property type="match status" value="1"/>
</dbReference>
<dbReference type="InterPro" id="IPR029062">
    <property type="entry name" value="Class_I_gatase-like"/>
</dbReference>
<dbReference type="InterPro" id="IPR017926">
    <property type="entry name" value="GATASE"/>
</dbReference>
<dbReference type="GO" id="GO:0005829">
    <property type="term" value="C:cytosol"/>
    <property type="evidence" value="ECO:0007669"/>
    <property type="project" value="TreeGrafter"/>
</dbReference>
<dbReference type="InterPro" id="IPR044992">
    <property type="entry name" value="ChyE-like"/>
</dbReference>
<evidence type="ECO:0000313" key="3">
    <source>
        <dbReference type="Proteomes" id="UP001165405"/>
    </source>
</evidence>
<keyword evidence="3" id="KW-1185">Reference proteome</keyword>
<organism evidence="2 3">
    <name type="scientific">Antribacter soli</name>
    <dbReference type="NCBI Taxonomy" id="2910976"/>
    <lineage>
        <taxon>Bacteria</taxon>
        <taxon>Bacillati</taxon>
        <taxon>Actinomycetota</taxon>
        <taxon>Actinomycetes</taxon>
        <taxon>Micrococcales</taxon>
        <taxon>Promicromonosporaceae</taxon>
        <taxon>Antribacter</taxon>
    </lineage>
</organism>
<evidence type="ECO:0000313" key="2">
    <source>
        <dbReference type="EMBL" id="MCF4122217.1"/>
    </source>
</evidence>
<dbReference type="Gene3D" id="3.40.50.880">
    <property type="match status" value="1"/>
</dbReference>
<name>A0AA41QHD9_9MICO</name>
<dbReference type="PROSITE" id="PS51273">
    <property type="entry name" value="GATASE_TYPE_1"/>
    <property type="match status" value="1"/>
</dbReference>
<proteinExistence type="predicted"/>
<keyword evidence="2" id="KW-0315">Glutamine amidotransferase</keyword>
<gene>
    <name evidence="2" type="ORF">L1785_14650</name>
</gene>
<sequence>MPRITVIQSSPDVPMDRFAARLGGGVRLVLAFAGEEVPSLAEAGDAVVVLGGQMSAYADAEAPWLPATRALLADAAGAGVPALGICLGAQLLAVAGSGQVAVAAPPGREAGLVRVRWRDAAAADPVLGPVVAAAASRAGGGVVSRFVSMHADAVVELPPDAVWLGASAMYPYQAFRLGSALGVQFHPEASVELALRWAEGHDDVDTAALAAELEPHADELDAAGAVLADAFLAQVRAHAHAVRAHSS</sequence>
<dbReference type="PANTHER" id="PTHR42695">
    <property type="entry name" value="GLUTAMINE AMIDOTRANSFERASE YLR126C-RELATED"/>
    <property type="match status" value="1"/>
</dbReference>
<comment type="caution">
    <text evidence="2">The sequence shown here is derived from an EMBL/GenBank/DDBJ whole genome shotgun (WGS) entry which is preliminary data.</text>
</comment>
<reference evidence="2" key="1">
    <citation type="submission" date="2022-01" db="EMBL/GenBank/DDBJ databases">
        <title>Antribacter sp. nov., isolated from Guizhou of China.</title>
        <authorList>
            <person name="Chengliang C."/>
            <person name="Ya Z."/>
        </authorList>
    </citation>
    <scope>NUCLEOTIDE SEQUENCE</scope>
    <source>
        <strain evidence="2">KLBMP 9083</strain>
    </source>
</reference>
<accession>A0AA41QHD9</accession>
<feature type="domain" description="Glutamine amidotransferase" evidence="1">
    <location>
        <begin position="41"/>
        <end position="191"/>
    </location>
</feature>
<dbReference type="SUPFAM" id="SSF52317">
    <property type="entry name" value="Class I glutamine amidotransferase-like"/>
    <property type="match status" value="1"/>
</dbReference>
<dbReference type="Proteomes" id="UP001165405">
    <property type="component" value="Unassembled WGS sequence"/>
</dbReference>
<evidence type="ECO:0000259" key="1">
    <source>
        <dbReference type="Pfam" id="PF00117"/>
    </source>
</evidence>
<dbReference type="PANTHER" id="PTHR42695:SF5">
    <property type="entry name" value="GLUTAMINE AMIDOTRANSFERASE YLR126C-RELATED"/>
    <property type="match status" value="1"/>
</dbReference>
<dbReference type="AlphaFoldDB" id="A0AA41QHD9"/>
<dbReference type="EMBL" id="JAKGSG010000040">
    <property type="protein sequence ID" value="MCF4122217.1"/>
    <property type="molecule type" value="Genomic_DNA"/>
</dbReference>
<dbReference type="CDD" id="cd01741">
    <property type="entry name" value="GATase1_1"/>
    <property type="match status" value="1"/>
</dbReference>